<dbReference type="Pfam" id="PF13289">
    <property type="entry name" value="SIR2_2"/>
    <property type="match status" value="1"/>
</dbReference>
<dbReference type="Proteomes" id="UP001225761">
    <property type="component" value="Unassembled WGS sequence"/>
</dbReference>
<gene>
    <name evidence="1" type="ORF">QM481_10955</name>
</gene>
<name>A0ABT6Z1N4_9BACT</name>
<dbReference type="EMBL" id="JASHIE010000006">
    <property type="protein sequence ID" value="MDI9875045.1"/>
    <property type="molecule type" value="Genomic_DNA"/>
</dbReference>
<sequence length="526" mass="61158">MKSQFETEFESHLKSFNTSPFLFIGSGFSSRYINSEGWASLLGNVCNEIGLPNNFHYYNSKSTNDLPQVATYMAEDLFEDWWKNQKFNGSRIDFQQSSINKESPFKYEICKYLKKNTHTIQEEYKDEYSLIKKINIEGIITTNWDNLLENTFPNFNVFVGQENLIFNNSIDVGEIYKIHGCISNPNSLVVTKNDYNIFHEKNPYLAAKLLTIFMEHPIIFLGYKIGDSNIHQILSSIIKILDEHNIEKLKDRLIFCLRDNTLSETTISDGNYLIGEGEINLPIKKIRYKSLSDLYKVLANNNRRLPLRILRHMKHMVFDFVKNSKSKSNVYLADDKNINELDLEKVQFVYGFGIKESLSSRGVKGIDSRDLLIDCIESNLNADPLNISKNALPIIQGKYIPYFKYLRSANLLDDLGNIPSSDDTKELVPNFIDVINNIKINDFYPTNSYLKKKNIINQQYSSLSELIAHEDEVHQILYIPLLDIKNVDINELHSFLKSKKIKKDKLDTHLRKLICFYDYLKYKLQK</sequence>
<proteinExistence type="predicted"/>
<dbReference type="InterPro" id="IPR011202">
    <property type="entry name" value="UCP014677"/>
</dbReference>
<dbReference type="RefSeq" id="WP_283381796.1">
    <property type="nucleotide sequence ID" value="NZ_JASHIE010000006.1"/>
</dbReference>
<reference evidence="1 2" key="1">
    <citation type="submission" date="2023-05" db="EMBL/GenBank/DDBJ databases">
        <title>Novel species of genus Flectobacillus isolated from stream in China.</title>
        <authorList>
            <person name="Lu H."/>
        </authorList>
    </citation>
    <scope>NUCLEOTIDE SEQUENCE [LARGE SCALE GENOMIC DNA]</scope>
    <source>
        <strain evidence="1 2">LFS242W</strain>
    </source>
</reference>
<evidence type="ECO:0000313" key="2">
    <source>
        <dbReference type="Proteomes" id="UP001225761"/>
    </source>
</evidence>
<comment type="caution">
    <text evidence="1">The sequence shown here is derived from an EMBL/GenBank/DDBJ whole genome shotgun (WGS) entry which is preliminary data.</text>
</comment>
<evidence type="ECO:0000313" key="1">
    <source>
        <dbReference type="EMBL" id="MDI9875045.1"/>
    </source>
</evidence>
<protein>
    <submittedName>
        <fullName evidence="1">SIR2 family protein</fullName>
    </submittedName>
</protein>
<dbReference type="PIRSF" id="PIRSF014677">
    <property type="entry name" value="UCP014677"/>
    <property type="match status" value="1"/>
</dbReference>
<organism evidence="1 2">
    <name type="scientific">Flectobacillus rivi</name>
    <dbReference type="NCBI Taxonomy" id="2984209"/>
    <lineage>
        <taxon>Bacteria</taxon>
        <taxon>Pseudomonadati</taxon>
        <taxon>Bacteroidota</taxon>
        <taxon>Cytophagia</taxon>
        <taxon>Cytophagales</taxon>
        <taxon>Flectobacillaceae</taxon>
        <taxon>Flectobacillus</taxon>
    </lineage>
</organism>
<accession>A0ABT6Z1N4</accession>
<keyword evidence="2" id="KW-1185">Reference proteome</keyword>